<reference evidence="2 3" key="1">
    <citation type="journal article" date="2009" name="Nature">
        <title>The Sorghum bicolor genome and the diversification of grasses.</title>
        <authorList>
            <person name="Paterson A.H."/>
            <person name="Bowers J.E."/>
            <person name="Bruggmann R."/>
            <person name="Dubchak I."/>
            <person name="Grimwood J."/>
            <person name="Gundlach H."/>
            <person name="Haberer G."/>
            <person name="Hellsten U."/>
            <person name="Mitros T."/>
            <person name="Poliakov A."/>
            <person name="Schmutz J."/>
            <person name="Spannagl M."/>
            <person name="Tang H."/>
            <person name="Wang X."/>
            <person name="Wicker T."/>
            <person name="Bharti A.K."/>
            <person name="Chapman J."/>
            <person name="Feltus F.A."/>
            <person name="Gowik U."/>
            <person name="Grigoriev I.V."/>
            <person name="Lyons E."/>
            <person name="Maher C.A."/>
            <person name="Martis M."/>
            <person name="Narechania A."/>
            <person name="Otillar R.P."/>
            <person name="Penning B.W."/>
            <person name="Salamov A.A."/>
            <person name="Wang Y."/>
            <person name="Zhang L."/>
            <person name="Carpita N.C."/>
            <person name="Freeling M."/>
            <person name="Gingle A.R."/>
            <person name="Hash C.T."/>
            <person name="Keller B."/>
            <person name="Klein P."/>
            <person name="Kresovich S."/>
            <person name="McCann M.C."/>
            <person name="Ming R."/>
            <person name="Peterson D.G."/>
            <person name="Mehboob-ur-Rahman"/>
            <person name="Ware D."/>
            <person name="Westhoff P."/>
            <person name="Mayer K.F."/>
            <person name="Messing J."/>
            <person name="Rokhsar D.S."/>
        </authorList>
    </citation>
    <scope>NUCLEOTIDE SEQUENCE [LARGE SCALE GENOMIC DNA]</scope>
    <source>
        <strain evidence="3">cv. BTx623</strain>
    </source>
</reference>
<dbReference type="ExpressionAtlas" id="A0A1Z5R5K1">
    <property type="expression patterns" value="baseline"/>
</dbReference>
<feature type="region of interest" description="Disordered" evidence="1">
    <location>
        <begin position="201"/>
        <end position="227"/>
    </location>
</feature>
<organism evidence="2 3">
    <name type="scientific">Sorghum bicolor</name>
    <name type="common">Sorghum</name>
    <name type="synonym">Sorghum vulgare</name>
    <dbReference type="NCBI Taxonomy" id="4558"/>
    <lineage>
        <taxon>Eukaryota</taxon>
        <taxon>Viridiplantae</taxon>
        <taxon>Streptophyta</taxon>
        <taxon>Embryophyta</taxon>
        <taxon>Tracheophyta</taxon>
        <taxon>Spermatophyta</taxon>
        <taxon>Magnoliopsida</taxon>
        <taxon>Liliopsida</taxon>
        <taxon>Poales</taxon>
        <taxon>Poaceae</taxon>
        <taxon>PACMAD clade</taxon>
        <taxon>Panicoideae</taxon>
        <taxon>Andropogonodae</taxon>
        <taxon>Andropogoneae</taxon>
        <taxon>Sorghinae</taxon>
        <taxon>Sorghum</taxon>
    </lineage>
</organism>
<sequence>MVRLRECMKNSARLKELGLSDREYSRVWAEAGHDKNQSEGVPFDKYQSGDSESEYDPLQDDNGEGGLIDDDNAECSKEKTRKKTNSEHSGGVKFQSRKRVFAHQTPRVTRTRVAQQGASITPSDICAPPTSQANESHTRELVGNLDDHTQAAFEGDNSAPLDNTHMTTRANADNQHSRMDDGDGFAQHDDNTLMADVVDGLTQHGDHNHNTNEGRQERRNRGNNMGLGLQRLNRARRGKLQVVITEGNIRPLVPLVAAKYASECNIIVRNHVPILTHWKLYKKDRASSSKEKEPVEKEPTEKEPIEKEPASAYIDLFLGKLKAKFDINIGDKTIEKACIEMMKSAVHQQRHRLKQEYFDPFPLHLVTKTSPVKCMSNEQWKQLLEYWKSPKKMEMCQKNKDNRRNVKYHHTTGSRAYMVHVENLDDKYNDEADAVDLFKEFHYSKKKKMLHPCSTGGYYSDGKYAIYINRR</sequence>
<keyword evidence="3" id="KW-1185">Reference proteome</keyword>
<dbReference type="AlphaFoldDB" id="A0A1Z5R5K1"/>
<dbReference type="EMBL" id="CM000767">
    <property type="protein sequence ID" value="OQU79052.1"/>
    <property type="molecule type" value="Genomic_DNA"/>
</dbReference>
<dbReference type="InterPro" id="IPR004252">
    <property type="entry name" value="Probable_transposase_24"/>
</dbReference>
<accession>A0A1Z5R5K1</accession>
<dbReference type="Proteomes" id="UP000000768">
    <property type="component" value="Chromosome 8"/>
</dbReference>
<feature type="compositionally biased region" description="Polar residues" evidence="1">
    <location>
        <begin position="106"/>
        <end position="122"/>
    </location>
</feature>
<feature type="region of interest" description="Disordered" evidence="1">
    <location>
        <begin position="30"/>
        <end position="93"/>
    </location>
</feature>
<gene>
    <name evidence="2" type="ORF">SORBI_3008G088900</name>
</gene>
<evidence type="ECO:0000256" key="1">
    <source>
        <dbReference type="SAM" id="MobiDB-lite"/>
    </source>
</evidence>
<evidence type="ECO:0000313" key="3">
    <source>
        <dbReference type="Proteomes" id="UP000000768"/>
    </source>
</evidence>
<feature type="region of interest" description="Disordered" evidence="1">
    <location>
        <begin position="286"/>
        <end position="305"/>
    </location>
</feature>
<dbReference type="FunCoup" id="A0A1Z5R5K1">
    <property type="interactions" value="3"/>
</dbReference>
<protein>
    <submittedName>
        <fullName evidence="2">Uncharacterized protein</fullName>
    </submittedName>
</protein>
<name>A0A1Z5R5K1_SORBI</name>
<dbReference type="InParanoid" id="A0A1Z5R5K1"/>
<dbReference type="PANTHER" id="PTHR33063">
    <property type="entry name" value="OS02G0583500 PROTEIN"/>
    <property type="match status" value="1"/>
</dbReference>
<dbReference type="Gramene" id="OQU79052">
    <property type="protein sequence ID" value="OQU79052"/>
    <property type="gene ID" value="SORBI_3008G088900"/>
</dbReference>
<proteinExistence type="predicted"/>
<dbReference type="PANTHER" id="PTHR33063:SF13">
    <property type="entry name" value="OS02G0583500 PROTEIN"/>
    <property type="match status" value="1"/>
</dbReference>
<feature type="compositionally biased region" description="Acidic residues" evidence="1">
    <location>
        <begin position="51"/>
        <end position="73"/>
    </location>
</feature>
<evidence type="ECO:0000313" key="2">
    <source>
        <dbReference type="EMBL" id="OQU79052.1"/>
    </source>
</evidence>
<feature type="compositionally biased region" description="Basic and acidic residues" evidence="1">
    <location>
        <begin position="204"/>
        <end position="220"/>
    </location>
</feature>
<reference evidence="3" key="2">
    <citation type="journal article" date="2018" name="Plant J.">
        <title>The Sorghum bicolor reference genome: improved assembly, gene annotations, a transcriptome atlas, and signatures of genome organization.</title>
        <authorList>
            <person name="McCormick R.F."/>
            <person name="Truong S.K."/>
            <person name="Sreedasyam A."/>
            <person name="Jenkins J."/>
            <person name="Shu S."/>
            <person name="Sims D."/>
            <person name="Kennedy M."/>
            <person name="Amirebrahimi M."/>
            <person name="Weers B.D."/>
            <person name="McKinley B."/>
            <person name="Mattison A."/>
            <person name="Morishige D.T."/>
            <person name="Grimwood J."/>
            <person name="Schmutz J."/>
            <person name="Mullet J.E."/>
        </authorList>
    </citation>
    <scope>NUCLEOTIDE SEQUENCE [LARGE SCALE GENOMIC DNA]</scope>
    <source>
        <strain evidence="3">cv. BTx623</strain>
    </source>
</reference>
<feature type="region of interest" description="Disordered" evidence="1">
    <location>
        <begin position="106"/>
        <end position="137"/>
    </location>
</feature>
<dbReference type="eggNOG" id="ENOG502R4XP">
    <property type="taxonomic scope" value="Eukaryota"/>
</dbReference>
<dbReference type="Pfam" id="PF03004">
    <property type="entry name" value="Transposase_24"/>
    <property type="match status" value="1"/>
</dbReference>